<dbReference type="Pfam" id="PF03819">
    <property type="entry name" value="MazG"/>
    <property type="match status" value="1"/>
</dbReference>
<dbReference type="InterPro" id="IPR004518">
    <property type="entry name" value="MazG-like_dom"/>
</dbReference>
<gene>
    <name evidence="2" type="ORF">H4W19_01600</name>
</gene>
<evidence type="ECO:0000313" key="2">
    <source>
        <dbReference type="EMBL" id="QND80528.1"/>
    </source>
</evidence>
<name>A0ABX6RB77_PSEMX</name>
<proteinExistence type="predicted"/>
<dbReference type="RefSeq" id="WP_185895742.1">
    <property type="nucleotide sequence ID" value="NZ_CP060028.1"/>
</dbReference>
<dbReference type="Gene3D" id="1.10.287.1080">
    <property type="entry name" value="MazG-like"/>
    <property type="match status" value="1"/>
</dbReference>
<protein>
    <submittedName>
        <fullName evidence="2">Pyrophosphohydrolase</fullName>
    </submittedName>
</protein>
<accession>A0ABX6RB77</accession>
<dbReference type="SUPFAM" id="SSF101386">
    <property type="entry name" value="all-alpha NTP pyrophosphatases"/>
    <property type="match status" value="1"/>
</dbReference>
<organism evidence="2 3">
    <name type="scientific">Pseudoxanthomonas mexicana</name>
    <dbReference type="NCBI Taxonomy" id="128785"/>
    <lineage>
        <taxon>Bacteria</taxon>
        <taxon>Pseudomonadati</taxon>
        <taxon>Pseudomonadota</taxon>
        <taxon>Gammaproteobacteria</taxon>
        <taxon>Lysobacterales</taxon>
        <taxon>Lysobacteraceae</taxon>
        <taxon>Pseudoxanthomonas</taxon>
    </lineage>
</organism>
<dbReference type="PANTHER" id="PTHR42702">
    <property type="entry name" value="NUCLEOTIDE PYROPHOSPHOHYDROLASE"/>
    <property type="match status" value="1"/>
</dbReference>
<keyword evidence="3" id="KW-1185">Reference proteome</keyword>
<reference evidence="2 3" key="1">
    <citation type="submission" date="2020-08" db="EMBL/GenBank/DDBJ databases">
        <title>Streptomycin resistant and MDR strain, P. mexicana.</title>
        <authorList>
            <person name="Ganesh-kumar S."/>
            <person name="Zhe T."/>
            <person name="Yu Z."/>
            <person name="Min Y."/>
        </authorList>
    </citation>
    <scope>NUCLEOTIDE SEQUENCE [LARGE SCALE GENOMIC DNA]</scope>
    <source>
        <strain evidence="2 3">GTZY</strain>
    </source>
</reference>
<evidence type="ECO:0000259" key="1">
    <source>
        <dbReference type="Pfam" id="PF03819"/>
    </source>
</evidence>
<dbReference type="EMBL" id="CP060028">
    <property type="protein sequence ID" value="QND80528.1"/>
    <property type="molecule type" value="Genomic_DNA"/>
</dbReference>
<dbReference type="Proteomes" id="UP000515506">
    <property type="component" value="Chromosome"/>
</dbReference>
<evidence type="ECO:0000313" key="3">
    <source>
        <dbReference type="Proteomes" id="UP000515506"/>
    </source>
</evidence>
<sequence length="108" mass="11702">MITPTSSLSQLQAHVAQAELDRGFLNQSATDKCLLLGEEVGELFKAVRKTSGLAIDPRSDVGDVGSELADILNYLLAIANRYHIDLGEAFVSKEAVNETRTWTVNPVS</sequence>
<dbReference type="PANTHER" id="PTHR42702:SF1">
    <property type="entry name" value="REGULATORY PROTEIN FOR BETA-LACTAMASE"/>
    <property type="match status" value="1"/>
</dbReference>
<feature type="domain" description="NTP pyrophosphohydrolase MazG-like" evidence="1">
    <location>
        <begin position="34"/>
        <end position="91"/>
    </location>
</feature>